<keyword evidence="6" id="KW-1185">Reference proteome</keyword>
<dbReference type="Pfam" id="PF10220">
    <property type="entry name" value="Smg8_Smg9"/>
    <property type="match status" value="1"/>
</dbReference>
<evidence type="ECO:0000313" key="5">
    <source>
        <dbReference type="EMBL" id="ORX87827.1"/>
    </source>
</evidence>
<evidence type="ECO:0000256" key="4">
    <source>
        <dbReference type="SAM" id="MobiDB-lite"/>
    </source>
</evidence>
<dbReference type="Proteomes" id="UP000193498">
    <property type="component" value="Unassembled WGS sequence"/>
</dbReference>
<dbReference type="STRING" id="1314790.A0A1Y1XQ05"/>
<name>A0A1Y1XQ05_9FUNG</name>
<evidence type="ECO:0000256" key="2">
    <source>
        <dbReference type="ARBA" id="ARBA00023161"/>
    </source>
</evidence>
<dbReference type="EMBL" id="MCFE01000545">
    <property type="protein sequence ID" value="ORX87827.1"/>
    <property type="molecule type" value="Genomic_DNA"/>
</dbReference>
<gene>
    <name evidence="5" type="ORF">K493DRAFT_359767</name>
</gene>
<comment type="similarity">
    <text evidence="1">Belongs to the SMG8 family.</text>
</comment>
<protein>
    <recommendedName>
        <fullName evidence="3">Nonsense-mediated mRNA decay factor SMG8</fullName>
    </recommendedName>
</protein>
<accession>A0A1Y1XQ05</accession>
<feature type="region of interest" description="Disordered" evidence="4">
    <location>
        <begin position="425"/>
        <end position="487"/>
    </location>
</feature>
<dbReference type="AlphaFoldDB" id="A0A1Y1XQ05"/>
<comment type="caution">
    <text evidence="5">The sequence shown here is derived from an EMBL/GenBank/DDBJ whole genome shotgun (WGS) entry which is preliminary data.</text>
</comment>
<dbReference type="InterPro" id="IPR019354">
    <property type="entry name" value="SMG8-like"/>
</dbReference>
<dbReference type="PANTHER" id="PTHR13091">
    <property type="entry name" value="AMPLIFIED IN BREAST CANCER 2-RELATED"/>
    <property type="match status" value="1"/>
</dbReference>
<proteinExistence type="inferred from homology"/>
<organism evidence="5 6">
    <name type="scientific">Basidiobolus meristosporus CBS 931.73</name>
    <dbReference type="NCBI Taxonomy" id="1314790"/>
    <lineage>
        <taxon>Eukaryota</taxon>
        <taxon>Fungi</taxon>
        <taxon>Fungi incertae sedis</taxon>
        <taxon>Zoopagomycota</taxon>
        <taxon>Entomophthoromycotina</taxon>
        <taxon>Basidiobolomycetes</taxon>
        <taxon>Basidiobolales</taxon>
        <taxon>Basidiobolaceae</taxon>
        <taxon>Basidiobolus</taxon>
    </lineage>
</organism>
<dbReference type="GO" id="GO:0000184">
    <property type="term" value="P:nuclear-transcribed mRNA catabolic process, nonsense-mediated decay"/>
    <property type="evidence" value="ECO:0007669"/>
    <property type="project" value="UniProtKB-KW"/>
</dbReference>
<dbReference type="OrthoDB" id="63589at2759"/>
<feature type="compositionally biased region" description="Basic and acidic residues" evidence="4">
    <location>
        <begin position="443"/>
        <end position="467"/>
    </location>
</feature>
<keyword evidence="2" id="KW-0866">Nonsense-mediated mRNA decay</keyword>
<dbReference type="InParanoid" id="A0A1Y1XQ05"/>
<evidence type="ECO:0000256" key="3">
    <source>
        <dbReference type="ARBA" id="ARBA00029509"/>
    </source>
</evidence>
<dbReference type="PANTHER" id="PTHR13091:SF0">
    <property type="entry name" value="NONSENSE-MEDIATED MRNA DECAY FACTOR SMG8"/>
    <property type="match status" value="1"/>
</dbReference>
<evidence type="ECO:0000313" key="6">
    <source>
        <dbReference type="Proteomes" id="UP000193498"/>
    </source>
</evidence>
<feature type="compositionally biased region" description="Basic residues" evidence="4">
    <location>
        <begin position="468"/>
        <end position="477"/>
    </location>
</feature>
<sequence>MDSEPNDNNAEEKKNPEQAYREWFKEFIRQNGIPLDARYTVIAIVDFTSTPFRDTSNSVLRLLQGTEAEDNPINQDSQQRSPPDLERLKVYCDASDCIMYLSITLNLTAQDLSPLAGVKDNSMVEKDILSLLEHQNFRTLLFTFLTSDVVVILNDSRLLTTAITSTLRLLSALKRKIFPLLGHLEEKLFGTDADSSQVEIGQGFSYFIRKVPVLSFVFHGIPSTITTPQFQQNLESRIQLLFRACGMENYDRLYKHDGRQLFFLPPSSLSYSFVHFSSWKVESNPVTDLLSHYFCGFETEKPSWEEAGQDHPNIHFGHVNALRNQLLEWAKKSYELKNKNQRNFAENTVLEIDSWINASAFLFAKIFIPVFNADRKKSVEEVVYRRLKEYIELDRQVSLSHCKQAMNKSIDWYIAGCPPHYTEQLHEHKVKSKRNNSSGTVASKEDNVNRKDQEKHSKKPLFDDKPRSSRKSKRGRGSGKYGREGRLKPNGYLGIEYDNTTNGSPINAQLQRIIIVTPGAPISCVLSPSVKIELDEHTVTIPLCDKEGFVLPKESVVVLRLPYIYYDGQTPISPPTEELKAKFNLAKHFLSTHINEAS</sequence>
<evidence type="ECO:0000256" key="1">
    <source>
        <dbReference type="ARBA" id="ARBA00006443"/>
    </source>
</evidence>
<reference evidence="5 6" key="1">
    <citation type="submission" date="2016-07" db="EMBL/GenBank/DDBJ databases">
        <title>Pervasive Adenine N6-methylation of Active Genes in Fungi.</title>
        <authorList>
            <consortium name="DOE Joint Genome Institute"/>
            <person name="Mondo S.J."/>
            <person name="Dannebaum R.O."/>
            <person name="Kuo R.C."/>
            <person name="Labutti K."/>
            <person name="Haridas S."/>
            <person name="Kuo A."/>
            <person name="Salamov A."/>
            <person name="Ahrendt S.R."/>
            <person name="Lipzen A."/>
            <person name="Sullivan W."/>
            <person name="Andreopoulos W.B."/>
            <person name="Clum A."/>
            <person name="Lindquist E."/>
            <person name="Daum C."/>
            <person name="Ramamoorthy G.K."/>
            <person name="Gryganskyi A."/>
            <person name="Culley D."/>
            <person name="Magnuson J.K."/>
            <person name="James T.Y."/>
            <person name="O'Malley M.A."/>
            <person name="Stajich J.E."/>
            <person name="Spatafora J.W."/>
            <person name="Visel A."/>
            <person name="Grigoriev I.V."/>
        </authorList>
    </citation>
    <scope>NUCLEOTIDE SEQUENCE [LARGE SCALE GENOMIC DNA]</scope>
    <source>
        <strain evidence="5 6">CBS 931.73</strain>
    </source>
</reference>